<dbReference type="EMBL" id="BOPF01000003">
    <property type="protein sequence ID" value="GIJ44399.1"/>
    <property type="molecule type" value="Genomic_DNA"/>
</dbReference>
<dbReference type="GO" id="GO:0046983">
    <property type="term" value="F:protein dimerization activity"/>
    <property type="evidence" value="ECO:0007669"/>
    <property type="project" value="InterPro"/>
</dbReference>
<keyword evidence="3" id="KW-0597">Phosphoprotein</keyword>
<evidence type="ECO:0000259" key="11">
    <source>
        <dbReference type="Pfam" id="PF02518"/>
    </source>
</evidence>
<evidence type="ECO:0000256" key="4">
    <source>
        <dbReference type="ARBA" id="ARBA00022679"/>
    </source>
</evidence>
<dbReference type="PANTHER" id="PTHR24421:SF10">
    <property type="entry name" value="NITRATE_NITRITE SENSOR PROTEIN NARQ"/>
    <property type="match status" value="1"/>
</dbReference>
<feature type="region of interest" description="Disordered" evidence="9">
    <location>
        <begin position="377"/>
        <end position="404"/>
    </location>
</feature>
<dbReference type="Gene3D" id="3.30.565.10">
    <property type="entry name" value="Histidine kinase-like ATPase, C-terminal domain"/>
    <property type="match status" value="1"/>
</dbReference>
<evidence type="ECO:0000313" key="13">
    <source>
        <dbReference type="EMBL" id="GIJ44399.1"/>
    </source>
</evidence>
<keyword evidence="10" id="KW-1133">Transmembrane helix</keyword>
<evidence type="ECO:0000256" key="3">
    <source>
        <dbReference type="ARBA" id="ARBA00022553"/>
    </source>
</evidence>
<evidence type="ECO:0000256" key="6">
    <source>
        <dbReference type="ARBA" id="ARBA00022777"/>
    </source>
</evidence>
<dbReference type="EC" id="2.7.13.3" evidence="2"/>
<reference evidence="13" key="1">
    <citation type="submission" date="2021-01" db="EMBL/GenBank/DDBJ databases">
        <title>Whole genome shotgun sequence of Virgisporangium aliadipatigenens NBRC 105644.</title>
        <authorList>
            <person name="Komaki H."/>
            <person name="Tamura T."/>
        </authorList>
    </citation>
    <scope>NUCLEOTIDE SEQUENCE</scope>
    <source>
        <strain evidence="13">NBRC 105644</strain>
    </source>
</reference>
<dbReference type="Pfam" id="PF07730">
    <property type="entry name" value="HisKA_3"/>
    <property type="match status" value="1"/>
</dbReference>
<feature type="domain" description="Histidine kinase/HSP90-like ATPase" evidence="11">
    <location>
        <begin position="309"/>
        <end position="396"/>
    </location>
</feature>
<comment type="catalytic activity">
    <reaction evidence="1">
        <text>ATP + protein L-histidine = ADP + protein N-phospho-L-histidine.</text>
        <dbReference type="EC" id="2.7.13.3"/>
    </reaction>
</comment>
<dbReference type="Gene3D" id="1.20.5.1930">
    <property type="match status" value="1"/>
</dbReference>
<keyword evidence="8" id="KW-0902">Two-component regulatory system</keyword>
<sequence length="404" mass="42450">MKELLRELNPTAGEPVPPWGRFEGRVRRLPHVAVLAFAVLVWGVTAGSLPEGSGAAAAVGLAQAVPLMVALVRPVGGFWLSVVAGPFVSELLRQGAATPVWAEASVLVHLVVLAVVGLRVRPLTSVVLWLVTLLAGAVLVQRMPGVNASEELPIMTVFSAVVLVAAAAVRGRGRTTARIAALERANEEERVRRSILEERTRIARELHDIVAHHMSLIAIHAETAPYRIPDLSPEAADTLVTIRKGAVEALTDLRRLLGVLRGDGAADGAAVPTLDQFDRMIDAVRAAGTEVTTATHGERRDLPPEVGAAAYRIVQESLSNARRHAPGAPVRVALEYGPRTLGIRVENDPPGRVPEAGKGSGHGVRGMRERAAALGGTLTAGPREDGGFAVRADLPTGGNGTLAA</sequence>
<dbReference type="RefSeq" id="WP_203897943.1">
    <property type="nucleotide sequence ID" value="NZ_BOPF01000003.1"/>
</dbReference>
<dbReference type="InterPro" id="IPR036890">
    <property type="entry name" value="HATPase_C_sf"/>
</dbReference>
<dbReference type="GO" id="GO:0005524">
    <property type="term" value="F:ATP binding"/>
    <property type="evidence" value="ECO:0007669"/>
    <property type="project" value="UniProtKB-KW"/>
</dbReference>
<accession>A0A8J3YFS1</accession>
<keyword evidence="10" id="KW-0472">Membrane</keyword>
<evidence type="ECO:0000256" key="7">
    <source>
        <dbReference type="ARBA" id="ARBA00022840"/>
    </source>
</evidence>
<comment type="caution">
    <text evidence="13">The sequence shown here is derived from an EMBL/GenBank/DDBJ whole genome shotgun (WGS) entry which is preliminary data.</text>
</comment>
<keyword evidence="10" id="KW-0812">Transmembrane</keyword>
<keyword evidence="6 13" id="KW-0418">Kinase</keyword>
<dbReference type="CDD" id="cd16917">
    <property type="entry name" value="HATPase_UhpB-NarQ-NarX-like"/>
    <property type="match status" value="1"/>
</dbReference>
<dbReference type="Proteomes" id="UP000619260">
    <property type="component" value="Unassembled WGS sequence"/>
</dbReference>
<evidence type="ECO:0000259" key="12">
    <source>
        <dbReference type="Pfam" id="PF07730"/>
    </source>
</evidence>
<keyword evidence="7" id="KW-0067">ATP-binding</keyword>
<evidence type="ECO:0000256" key="5">
    <source>
        <dbReference type="ARBA" id="ARBA00022741"/>
    </source>
</evidence>
<feature type="transmembrane region" description="Helical" evidence="10">
    <location>
        <begin position="29"/>
        <end position="49"/>
    </location>
</feature>
<feature type="transmembrane region" description="Helical" evidence="10">
    <location>
        <begin position="152"/>
        <end position="169"/>
    </location>
</feature>
<protein>
    <recommendedName>
        <fullName evidence="2">histidine kinase</fullName>
        <ecNumber evidence="2">2.7.13.3</ecNumber>
    </recommendedName>
</protein>
<gene>
    <name evidence="13" type="ORF">Val02_12850</name>
</gene>
<dbReference type="InterPro" id="IPR050482">
    <property type="entry name" value="Sensor_HK_TwoCompSys"/>
</dbReference>
<dbReference type="SUPFAM" id="SSF55874">
    <property type="entry name" value="ATPase domain of HSP90 chaperone/DNA topoisomerase II/histidine kinase"/>
    <property type="match status" value="1"/>
</dbReference>
<dbReference type="InterPro" id="IPR011712">
    <property type="entry name" value="Sig_transdc_His_kin_sub3_dim/P"/>
</dbReference>
<dbReference type="AlphaFoldDB" id="A0A8J3YFS1"/>
<dbReference type="PANTHER" id="PTHR24421">
    <property type="entry name" value="NITRATE/NITRITE SENSOR PROTEIN NARX-RELATED"/>
    <property type="match status" value="1"/>
</dbReference>
<name>A0A8J3YFS1_9ACTN</name>
<dbReference type="GO" id="GO:0016020">
    <property type="term" value="C:membrane"/>
    <property type="evidence" value="ECO:0007669"/>
    <property type="project" value="InterPro"/>
</dbReference>
<keyword evidence="5" id="KW-0547">Nucleotide-binding</keyword>
<feature type="transmembrane region" description="Helical" evidence="10">
    <location>
        <begin position="123"/>
        <end position="140"/>
    </location>
</feature>
<feature type="transmembrane region" description="Helical" evidence="10">
    <location>
        <begin position="100"/>
        <end position="118"/>
    </location>
</feature>
<evidence type="ECO:0000313" key="14">
    <source>
        <dbReference type="Proteomes" id="UP000619260"/>
    </source>
</evidence>
<dbReference type="Pfam" id="PF02518">
    <property type="entry name" value="HATPase_c"/>
    <property type="match status" value="1"/>
</dbReference>
<dbReference type="GO" id="GO:0000155">
    <property type="term" value="F:phosphorelay sensor kinase activity"/>
    <property type="evidence" value="ECO:0007669"/>
    <property type="project" value="InterPro"/>
</dbReference>
<evidence type="ECO:0000256" key="10">
    <source>
        <dbReference type="SAM" id="Phobius"/>
    </source>
</evidence>
<dbReference type="InterPro" id="IPR003594">
    <property type="entry name" value="HATPase_dom"/>
</dbReference>
<evidence type="ECO:0000256" key="2">
    <source>
        <dbReference type="ARBA" id="ARBA00012438"/>
    </source>
</evidence>
<proteinExistence type="predicted"/>
<evidence type="ECO:0000256" key="1">
    <source>
        <dbReference type="ARBA" id="ARBA00000085"/>
    </source>
</evidence>
<feature type="domain" description="Signal transduction histidine kinase subgroup 3 dimerisation and phosphoacceptor" evidence="12">
    <location>
        <begin position="198"/>
        <end position="262"/>
    </location>
</feature>
<evidence type="ECO:0000256" key="8">
    <source>
        <dbReference type="ARBA" id="ARBA00023012"/>
    </source>
</evidence>
<keyword evidence="4" id="KW-0808">Transferase</keyword>
<evidence type="ECO:0000256" key="9">
    <source>
        <dbReference type="SAM" id="MobiDB-lite"/>
    </source>
</evidence>
<organism evidence="13 14">
    <name type="scientific">Virgisporangium aliadipatigenens</name>
    <dbReference type="NCBI Taxonomy" id="741659"/>
    <lineage>
        <taxon>Bacteria</taxon>
        <taxon>Bacillati</taxon>
        <taxon>Actinomycetota</taxon>
        <taxon>Actinomycetes</taxon>
        <taxon>Micromonosporales</taxon>
        <taxon>Micromonosporaceae</taxon>
        <taxon>Virgisporangium</taxon>
    </lineage>
</organism>
<keyword evidence="14" id="KW-1185">Reference proteome</keyword>